<dbReference type="AlphaFoldDB" id="X1G0H0"/>
<sequence length="64" mass="7228">MENIYVFESTQYIGVHLDEDQAIILSKAIHKWLAVKALAGSLDAGADMILQDFANQIEEYAKRM</sequence>
<gene>
    <name evidence="1" type="ORF">S03H2_13109</name>
</gene>
<comment type="caution">
    <text evidence="1">The sequence shown here is derived from an EMBL/GenBank/DDBJ whole genome shotgun (WGS) entry which is preliminary data.</text>
</comment>
<reference evidence="1" key="1">
    <citation type="journal article" date="2014" name="Front. Microbiol.">
        <title>High frequency of phylogenetically diverse reductive dehalogenase-homologous genes in deep subseafloor sedimentary metagenomes.</title>
        <authorList>
            <person name="Kawai M."/>
            <person name="Futagami T."/>
            <person name="Toyoda A."/>
            <person name="Takaki Y."/>
            <person name="Nishi S."/>
            <person name="Hori S."/>
            <person name="Arai W."/>
            <person name="Tsubouchi T."/>
            <person name="Morono Y."/>
            <person name="Uchiyama I."/>
            <person name="Ito T."/>
            <person name="Fujiyama A."/>
            <person name="Inagaki F."/>
            <person name="Takami H."/>
        </authorList>
    </citation>
    <scope>NUCLEOTIDE SEQUENCE</scope>
    <source>
        <strain evidence="1">Expedition CK06-06</strain>
    </source>
</reference>
<accession>X1G0H0</accession>
<evidence type="ECO:0000313" key="1">
    <source>
        <dbReference type="EMBL" id="GAH35079.1"/>
    </source>
</evidence>
<dbReference type="EMBL" id="BARU01006659">
    <property type="protein sequence ID" value="GAH35079.1"/>
    <property type="molecule type" value="Genomic_DNA"/>
</dbReference>
<proteinExistence type="predicted"/>
<name>X1G0H0_9ZZZZ</name>
<organism evidence="1">
    <name type="scientific">marine sediment metagenome</name>
    <dbReference type="NCBI Taxonomy" id="412755"/>
    <lineage>
        <taxon>unclassified sequences</taxon>
        <taxon>metagenomes</taxon>
        <taxon>ecological metagenomes</taxon>
    </lineage>
</organism>
<protein>
    <submittedName>
        <fullName evidence="1">Uncharacterized protein</fullName>
    </submittedName>
</protein>